<dbReference type="Gene3D" id="3.90.550.10">
    <property type="entry name" value="Spore Coat Polysaccharide Biosynthesis Protein SpsA, Chain A"/>
    <property type="match status" value="1"/>
</dbReference>
<comment type="caution">
    <text evidence="4">The sequence shown here is derived from an EMBL/GenBank/DDBJ whole genome shotgun (WGS) entry which is preliminary data.</text>
</comment>
<feature type="region of interest" description="Disordered" evidence="2">
    <location>
        <begin position="257"/>
        <end position="278"/>
    </location>
</feature>
<comment type="similarity">
    <text evidence="1">Belongs to the glycosyltransferase 2 family.</text>
</comment>
<gene>
    <name evidence="4" type="ORF">FHX74_000244</name>
</gene>
<organism evidence="4 5">
    <name type="scientific">Microlunatus kandeliicorticis</name>
    <dbReference type="NCBI Taxonomy" id="1759536"/>
    <lineage>
        <taxon>Bacteria</taxon>
        <taxon>Bacillati</taxon>
        <taxon>Actinomycetota</taxon>
        <taxon>Actinomycetes</taxon>
        <taxon>Propionibacteriales</taxon>
        <taxon>Propionibacteriaceae</taxon>
        <taxon>Microlunatus</taxon>
    </lineage>
</organism>
<protein>
    <submittedName>
        <fullName evidence="4">Glycosyltransferase involved in cell wall biosynthesis</fullName>
    </submittedName>
</protein>
<evidence type="ECO:0000313" key="4">
    <source>
        <dbReference type="EMBL" id="MBA8792650.1"/>
    </source>
</evidence>
<dbReference type="PANTHER" id="PTHR48090:SF7">
    <property type="entry name" value="RFBJ PROTEIN"/>
    <property type="match status" value="1"/>
</dbReference>
<dbReference type="InterPro" id="IPR029044">
    <property type="entry name" value="Nucleotide-diphossugar_trans"/>
</dbReference>
<dbReference type="EMBL" id="JACGWT010000001">
    <property type="protein sequence ID" value="MBA8792650.1"/>
    <property type="molecule type" value="Genomic_DNA"/>
</dbReference>
<dbReference type="RefSeq" id="WP_220483366.1">
    <property type="nucleotide sequence ID" value="NZ_JACGWT010000001.1"/>
</dbReference>
<dbReference type="InterPro" id="IPR001173">
    <property type="entry name" value="Glyco_trans_2-like"/>
</dbReference>
<dbReference type="PANTHER" id="PTHR48090">
    <property type="entry name" value="UNDECAPRENYL-PHOSPHATE 4-DEOXY-4-FORMAMIDO-L-ARABINOSE TRANSFERASE-RELATED"/>
    <property type="match status" value="1"/>
</dbReference>
<dbReference type="Pfam" id="PF00535">
    <property type="entry name" value="Glycos_transf_2"/>
    <property type="match status" value="1"/>
</dbReference>
<sequence>MTTLQAFSPSTTPTPDPTISIVLPTLNEAANLPHVLCDIPQDVHQLILVDGGSVDGTVDVARSLFPRVEVVQQTRKGKGNALACGFERCTGDIIVMIDADGSTSPKEIPDFVAALTGGAAFAKGTRFAKGGRSLDITFRRRLGNLMLNTVVNVLFRTRFSDLCYGYNAFWRDVLPVLQLPSTDLAQPADGSKLWGDGFEIETLINIRVARAFRKQIAEVASIEAERIHGESNLNAVSDGLRVMRTILSERFGTRRTAAPATKPLASRDSVRRETTAHVRQPADLADDVVIKRAS</sequence>
<evidence type="ECO:0000313" key="5">
    <source>
        <dbReference type="Proteomes" id="UP000523079"/>
    </source>
</evidence>
<evidence type="ECO:0000256" key="2">
    <source>
        <dbReference type="SAM" id="MobiDB-lite"/>
    </source>
</evidence>
<proteinExistence type="inferred from homology"/>
<dbReference type="GO" id="GO:0016740">
    <property type="term" value="F:transferase activity"/>
    <property type="evidence" value="ECO:0007669"/>
    <property type="project" value="UniProtKB-KW"/>
</dbReference>
<dbReference type="CDD" id="cd04179">
    <property type="entry name" value="DPM_DPG-synthase_like"/>
    <property type="match status" value="1"/>
</dbReference>
<keyword evidence="4" id="KW-0808">Transferase</keyword>
<dbReference type="SUPFAM" id="SSF53448">
    <property type="entry name" value="Nucleotide-diphospho-sugar transferases"/>
    <property type="match status" value="1"/>
</dbReference>
<reference evidence="4 5" key="1">
    <citation type="submission" date="2020-07" db="EMBL/GenBank/DDBJ databases">
        <title>Sequencing the genomes of 1000 actinobacteria strains.</title>
        <authorList>
            <person name="Klenk H.-P."/>
        </authorList>
    </citation>
    <scope>NUCLEOTIDE SEQUENCE [LARGE SCALE GENOMIC DNA]</scope>
    <source>
        <strain evidence="4 5">DSM 100723</strain>
    </source>
</reference>
<keyword evidence="5" id="KW-1185">Reference proteome</keyword>
<dbReference type="AlphaFoldDB" id="A0A7W3IP73"/>
<evidence type="ECO:0000259" key="3">
    <source>
        <dbReference type="Pfam" id="PF00535"/>
    </source>
</evidence>
<name>A0A7W3IP73_9ACTN</name>
<accession>A0A7W3IP73</accession>
<dbReference type="InterPro" id="IPR050256">
    <property type="entry name" value="Glycosyltransferase_2"/>
</dbReference>
<evidence type="ECO:0000256" key="1">
    <source>
        <dbReference type="ARBA" id="ARBA00006739"/>
    </source>
</evidence>
<dbReference type="Proteomes" id="UP000523079">
    <property type="component" value="Unassembled WGS sequence"/>
</dbReference>
<feature type="domain" description="Glycosyltransferase 2-like" evidence="3">
    <location>
        <begin position="20"/>
        <end position="174"/>
    </location>
</feature>